<keyword evidence="1" id="KW-0472">Membrane</keyword>
<organism evidence="2 3">
    <name type="scientific">Prorocentrum cordatum</name>
    <dbReference type="NCBI Taxonomy" id="2364126"/>
    <lineage>
        <taxon>Eukaryota</taxon>
        <taxon>Sar</taxon>
        <taxon>Alveolata</taxon>
        <taxon>Dinophyceae</taxon>
        <taxon>Prorocentrales</taxon>
        <taxon>Prorocentraceae</taxon>
        <taxon>Prorocentrum</taxon>
    </lineage>
</organism>
<keyword evidence="1" id="KW-0812">Transmembrane</keyword>
<gene>
    <name evidence="2" type="ORF">PCOR1329_LOCUS3094</name>
</gene>
<comment type="caution">
    <text evidence="2">The sequence shown here is derived from an EMBL/GenBank/DDBJ whole genome shotgun (WGS) entry which is preliminary data.</text>
</comment>
<reference evidence="2" key="1">
    <citation type="submission" date="2023-10" db="EMBL/GenBank/DDBJ databases">
        <authorList>
            <person name="Chen Y."/>
            <person name="Shah S."/>
            <person name="Dougan E. K."/>
            <person name="Thang M."/>
            <person name="Chan C."/>
        </authorList>
    </citation>
    <scope>NUCLEOTIDE SEQUENCE [LARGE SCALE GENOMIC DNA]</scope>
</reference>
<keyword evidence="1" id="KW-1133">Transmembrane helix</keyword>
<dbReference type="EMBL" id="CAUYUJ010000782">
    <property type="protein sequence ID" value="CAK0792534.1"/>
    <property type="molecule type" value="Genomic_DNA"/>
</dbReference>
<name>A0ABN9PLX1_9DINO</name>
<evidence type="ECO:0000256" key="1">
    <source>
        <dbReference type="SAM" id="Phobius"/>
    </source>
</evidence>
<keyword evidence="3" id="KW-1185">Reference proteome</keyword>
<protein>
    <submittedName>
        <fullName evidence="2">Uncharacterized protein</fullName>
    </submittedName>
</protein>
<evidence type="ECO:0000313" key="2">
    <source>
        <dbReference type="EMBL" id="CAK0792534.1"/>
    </source>
</evidence>
<feature type="transmembrane region" description="Helical" evidence="1">
    <location>
        <begin position="104"/>
        <end position="124"/>
    </location>
</feature>
<dbReference type="Proteomes" id="UP001189429">
    <property type="component" value="Unassembled WGS sequence"/>
</dbReference>
<proteinExistence type="predicted"/>
<sequence>MPTAEGWGQRPGPRIFSDSYWPMNNTGVTHIVLGLRPPAQAYPVNAYLLYYNRSDHLPEALRSGVQFRNMGAKGVAEWARVGEGGSGVLPLFDERKACASPGGGWLRVLLWSLLVAAAGFAAGAGGRRLLERALPAGAALPAPAPAPPPPARAGGLFR</sequence>
<evidence type="ECO:0000313" key="3">
    <source>
        <dbReference type="Proteomes" id="UP001189429"/>
    </source>
</evidence>
<accession>A0ABN9PLX1</accession>